<dbReference type="PANTHER" id="PTHR43806:SF11">
    <property type="entry name" value="CEREVISIN-RELATED"/>
    <property type="match status" value="1"/>
</dbReference>
<dbReference type="Gene3D" id="3.40.50.200">
    <property type="entry name" value="Peptidase S8/S53 domain"/>
    <property type="match status" value="1"/>
</dbReference>
<reference evidence="7 8" key="1">
    <citation type="submission" date="2024-04" db="EMBL/GenBank/DDBJ databases">
        <title>Luteolibacter sp. isolated from soil.</title>
        <authorList>
            <person name="An J."/>
        </authorList>
    </citation>
    <scope>NUCLEOTIDE SEQUENCE [LARGE SCALE GENOMIC DNA]</scope>
    <source>
        <strain evidence="7 8">Y139</strain>
    </source>
</reference>
<dbReference type="PROSITE" id="PS51892">
    <property type="entry name" value="SUBTILASE"/>
    <property type="match status" value="1"/>
</dbReference>
<accession>A0ABU9AXJ9</accession>
<protein>
    <submittedName>
        <fullName evidence="7">S8 family serine peptidase</fullName>
    </submittedName>
</protein>
<evidence type="ECO:0000256" key="1">
    <source>
        <dbReference type="ARBA" id="ARBA00011073"/>
    </source>
</evidence>
<dbReference type="InterPro" id="IPR036852">
    <property type="entry name" value="Peptidase_S8/S53_dom_sf"/>
</dbReference>
<dbReference type="InterPro" id="IPR000209">
    <property type="entry name" value="Peptidase_S8/S53_dom"/>
</dbReference>
<dbReference type="Proteomes" id="UP001371305">
    <property type="component" value="Unassembled WGS sequence"/>
</dbReference>
<dbReference type="SUPFAM" id="SSF63829">
    <property type="entry name" value="Calcium-dependent phosphotriesterase"/>
    <property type="match status" value="1"/>
</dbReference>
<feature type="domain" description="Peptidase S8/S53" evidence="6">
    <location>
        <begin position="537"/>
        <end position="781"/>
    </location>
</feature>
<keyword evidence="2 5" id="KW-0645">Protease</keyword>
<dbReference type="PANTHER" id="PTHR43806">
    <property type="entry name" value="PEPTIDASE S8"/>
    <property type="match status" value="1"/>
</dbReference>
<comment type="caution">
    <text evidence="7">The sequence shown here is derived from an EMBL/GenBank/DDBJ whole genome shotgun (WGS) entry which is preliminary data.</text>
</comment>
<dbReference type="SUPFAM" id="SSF52743">
    <property type="entry name" value="Subtilisin-like"/>
    <property type="match status" value="1"/>
</dbReference>
<organism evidence="7 8">
    <name type="scientific">Luteolibacter soli</name>
    <dbReference type="NCBI Taxonomy" id="3135280"/>
    <lineage>
        <taxon>Bacteria</taxon>
        <taxon>Pseudomonadati</taxon>
        <taxon>Verrucomicrobiota</taxon>
        <taxon>Verrucomicrobiia</taxon>
        <taxon>Verrucomicrobiales</taxon>
        <taxon>Verrucomicrobiaceae</taxon>
        <taxon>Luteolibacter</taxon>
    </lineage>
</organism>
<evidence type="ECO:0000256" key="3">
    <source>
        <dbReference type="ARBA" id="ARBA00022801"/>
    </source>
</evidence>
<evidence type="ECO:0000313" key="7">
    <source>
        <dbReference type="EMBL" id="MEK7951856.1"/>
    </source>
</evidence>
<comment type="similarity">
    <text evidence="1 5">Belongs to the peptidase S8 family.</text>
</comment>
<dbReference type="RefSeq" id="WP_341405613.1">
    <property type="nucleotide sequence ID" value="NZ_JBBUKT010000005.1"/>
</dbReference>
<dbReference type="EMBL" id="JBBUKT010000005">
    <property type="protein sequence ID" value="MEK7951856.1"/>
    <property type="molecule type" value="Genomic_DNA"/>
</dbReference>
<gene>
    <name evidence="7" type="ORF">WKV53_15175</name>
</gene>
<feature type="active site" description="Charge relay system" evidence="5">
    <location>
        <position position="544"/>
    </location>
</feature>
<keyword evidence="3 5" id="KW-0378">Hydrolase</keyword>
<dbReference type="InterPro" id="IPR050131">
    <property type="entry name" value="Peptidase_S8_subtilisin-like"/>
</dbReference>
<evidence type="ECO:0000313" key="8">
    <source>
        <dbReference type="Proteomes" id="UP001371305"/>
    </source>
</evidence>
<evidence type="ECO:0000256" key="5">
    <source>
        <dbReference type="PROSITE-ProRule" id="PRU01240"/>
    </source>
</evidence>
<name>A0ABU9AXJ9_9BACT</name>
<keyword evidence="8" id="KW-1185">Reference proteome</keyword>
<evidence type="ECO:0000256" key="2">
    <source>
        <dbReference type="ARBA" id="ARBA00022670"/>
    </source>
</evidence>
<evidence type="ECO:0000259" key="6">
    <source>
        <dbReference type="Pfam" id="PF00082"/>
    </source>
</evidence>
<feature type="active site" description="Charge relay system" evidence="5">
    <location>
        <position position="748"/>
    </location>
</feature>
<dbReference type="Pfam" id="PF00082">
    <property type="entry name" value="Peptidase_S8"/>
    <property type="match status" value="1"/>
</dbReference>
<evidence type="ECO:0000256" key="4">
    <source>
        <dbReference type="ARBA" id="ARBA00022825"/>
    </source>
</evidence>
<keyword evidence="4 5" id="KW-0720">Serine protease</keyword>
<sequence length="924" mass="95524">MKLSPVTLLRLLLFVVLPLLGGTSWGSQFTWNSLVGSGGSGTAEVVAIRAPRQAGEAPPAFAAVNMKGAVDLAGLPLLDSLTAPTAAVLRYSDDASGKRTKLDWSATIRSTGGVRITGLATAGPSGEIFVCGVSEGPPVFGGLVLPIGPRDPRGFVARLDPAAGVWLGYFITEGILPTGVSFGANQVFVTGGGCLCAAYSAGGMPRWMASLPAGSMAASHIDLGPGGIQVLAKSAEGDGSLKVSRLSPLDGSTLQSFAVEGSAACKAAGLRVGSDGAVWVAANRAPGRNPVRGFLTRLRRDGTTEWKSDLGTPETIADMVVGSFDLDAEGNAWVGAKLNGRWAFPDLDAQDFVQDVALVAVDQAGKVFDFQRGTGEGKESATAVCAAVPGMAMLGGSCSGGLLSLGGLSPLTPGSGGSMFLSSVRKAAGLSHWVFRNDPASPHLLDLPVLRHLLRALGISPYVDVNNGLLGSAVTGYATKEQIALLRAIGGVVAEPEIEIEPKLADRGWALARMADASNKALPQDKVDYEPVASTKGVRLYLIDTAVKHVANWFAANDKLTNDGTVLIRGSGDPTVSSQFEHGTRMLSLIAGPETGAVTRTPVRMLNLDIYPKGNSTSGLLANAILEAVDHHEENEPSQPATICLASSSTASADSTIVRMALQKAVDAGIVVIVSAGNDGKSASTYLPARYGTMDGVICVGASGTANERATFSNYGPAVDVYAPGDSVRSLRYADPQKGTYDLINGTSASAAYASGAALLQLSLDPGLSPGAVEAALKSRAYKGPVTLLQLAKPVAAVSKEASMPEDYDGDGDGFVDLIERFHGSSVTDAASRPVPITLRPEGNSVAARFTIASDLFVSSNPYQLSDGTRWKVMVSEDLKTWRVAEGTLTTSAGSSGTMEVKFVFAKSGERGFVKIEVVPAEEV</sequence>
<feature type="active site" description="Charge relay system" evidence="5">
    <location>
        <position position="582"/>
    </location>
</feature>
<proteinExistence type="inferred from homology"/>